<dbReference type="Proteomes" id="UP000277580">
    <property type="component" value="Unassembled WGS sequence"/>
</dbReference>
<evidence type="ECO:0000313" key="2">
    <source>
        <dbReference type="Proteomes" id="UP000277580"/>
    </source>
</evidence>
<keyword evidence="2" id="KW-1185">Reference proteome</keyword>
<protein>
    <submittedName>
        <fullName evidence="1">Uncharacterized protein</fullName>
    </submittedName>
</protein>
<dbReference type="AlphaFoldDB" id="A0A3N4KHG9"/>
<evidence type="ECO:0000313" key="1">
    <source>
        <dbReference type="EMBL" id="RPB09940.1"/>
    </source>
</evidence>
<reference evidence="1 2" key="1">
    <citation type="journal article" date="2018" name="Nat. Ecol. Evol.">
        <title>Pezizomycetes genomes reveal the molecular basis of ectomycorrhizal truffle lifestyle.</title>
        <authorList>
            <person name="Murat C."/>
            <person name="Payen T."/>
            <person name="Noel B."/>
            <person name="Kuo A."/>
            <person name="Morin E."/>
            <person name="Chen J."/>
            <person name="Kohler A."/>
            <person name="Krizsan K."/>
            <person name="Balestrini R."/>
            <person name="Da Silva C."/>
            <person name="Montanini B."/>
            <person name="Hainaut M."/>
            <person name="Levati E."/>
            <person name="Barry K.W."/>
            <person name="Belfiori B."/>
            <person name="Cichocki N."/>
            <person name="Clum A."/>
            <person name="Dockter R.B."/>
            <person name="Fauchery L."/>
            <person name="Guy J."/>
            <person name="Iotti M."/>
            <person name="Le Tacon F."/>
            <person name="Lindquist E.A."/>
            <person name="Lipzen A."/>
            <person name="Malagnac F."/>
            <person name="Mello A."/>
            <person name="Molinier V."/>
            <person name="Miyauchi S."/>
            <person name="Poulain J."/>
            <person name="Riccioni C."/>
            <person name="Rubini A."/>
            <person name="Sitrit Y."/>
            <person name="Splivallo R."/>
            <person name="Traeger S."/>
            <person name="Wang M."/>
            <person name="Zifcakova L."/>
            <person name="Wipf D."/>
            <person name="Zambonelli A."/>
            <person name="Paolocci F."/>
            <person name="Nowrousian M."/>
            <person name="Ottonello S."/>
            <person name="Baldrian P."/>
            <person name="Spatafora J.W."/>
            <person name="Henrissat B."/>
            <person name="Nagy L.G."/>
            <person name="Aury J.M."/>
            <person name="Wincker P."/>
            <person name="Grigoriev I.V."/>
            <person name="Bonfante P."/>
            <person name="Martin F.M."/>
        </authorList>
    </citation>
    <scope>NUCLEOTIDE SEQUENCE [LARGE SCALE GENOMIC DNA]</scope>
    <source>
        <strain evidence="1 2">CCBAS932</strain>
    </source>
</reference>
<dbReference type="InParanoid" id="A0A3N4KHG9"/>
<proteinExistence type="predicted"/>
<name>A0A3N4KHG9_9PEZI</name>
<gene>
    <name evidence="1" type="ORF">P167DRAFT_538047</name>
</gene>
<dbReference type="EMBL" id="ML119147">
    <property type="protein sequence ID" value="RPB09940.1"/>
    <property type="molecule type" value="Genomic_DNA"/>
</dbReference>
<organism evidence="1 2">
    <name type="scientific">Morchella conica CCBAS932</name>
    <dbReference type="NCBI Taxonomy" id="1392247"/>
    <lineage>
        <taxon>Eukaryota</taxon>
        <taxon>Fungi</taxon>
        <taxon>Dikarya</taxon>
        <taxon>Ascomycota</taxon>
        <taxon>Pezizomycotina</taxon>
        <taxon>Pezizomycetes</taxon>
        <taxon>Pezizales</taxon>
        <taxon>Morchellaceae</taxon>
        <taxon>Morchella</taxon>
    </lineage>
</organism>
<accession>A0A3N4KHG9</accession>
<sequence>MSSVTPLISQQLGFERWILLGYAIILQLRTEARPVWAPRIKRTELTSYPRRGSRHDVEYVLESLFWSEEVGTPVVLYV</sequence>